<evidence type="ECO:0000256" key="1">
    <source>
        <dbReference type="SAM" id="MobiDB-lite"/>
    </source>
</evidence>
<reference evidence="2" key="1">
    <citation type="submission" date="2021-06" db="EMBL/GenBank/DDBJ databases">
        <title>Comparative genomics, transcriptomics and evolutionary studies reveal genomic signatures of adaptation to plant cell wall in hemibiotrophic fungi.</title>
        <authorList>
            <consortium name="DOE Joint Genome Institute"/>
            <person name="Baroncelli R."/>
            <person name="Diaz J.F."/>
            <person name="Benocci T."/>
            <person name="Peng M."/>
            <person name="Battaglia E."/>
            <person name="Haridas S."/>
            <person name="Andreopoulos W."/>
            <person name="Labutti K."/>
            <person name="Pangilinan J."/>
            <person name="Floch G.L."/>
            <person name="Makela M.R."/>
            <person name="Henrissat B."/>
            <person name="Grigoriev I.V."/>
            <person name="Crouch J.A."/>
            <person name="De Vries R.P."/>
            <person name="Sukno S.A."/>
            <person name="Thon M.R."/>
        </authorList>
    </citation>
    <scope>NUCLEOTIDE SEQUENCE</scope>
    <source>
        <strain evidence="2">CBS 102054</strain>
    </source>
</reference>
<proteinExistence type="predicted"/>
<evidence type="ECO:0000313" key="2">
    <source>
        <dbReference type="EMBL" id="KAK1654277.1"/>
    </source>
</evidence>
<gene>
    <name evidence="2" type="ORF">BDP81DRAFT_415355</name>
</gene>
<comment type="caution">
    <text evidence="2">The sequence shown here is derived from an EMBL/GenBank/DDBJ whole genome shotgun (WGS) entry which is preliminary data.</text>
</comment>
<protein>
    <submittedName>
        <fullName evidence="2">Uncharacterized protein</fullName>
    </submittedName>
</protein>
<name>A0AAJ0A3D3_9PEZI</name>
<keyword evidence="3" id="KW-1185">Reference proteome</keyword>
<accession>A0AAJ0A3D3</accession>
<feature type="region of interest" description="Disordered" evidence="1">
    <location>
        <begin position="1"/>
        <end position="34"/>
    </location>
</feature>
<dbReference type="EMBL" id="JAHMHQ010000002">
    <property type="protein sequence ID" value="KAK1654277.1"/>
    <property type="molecule type" value="Genomic_DNA"/>
</dbReference>
<organism evidence="2 3">
    <name type="scientific">Colletotrichum phormii</name>
    <dbReference type="NCBI Taxonomy" id="359342"/>
    <lineage>
        <taxon>Eukaryota</taxon>
        <taxon>Fungi</taxon>
        <taxon>Dikarya</taxon>
        <taxon>Ascomycota</taxon>
        <taxon>Pezizomycotina</taxon>
        <taxon>Sordariomycetes</taxon>
        <taxon>Hypocreomycetidae</taxon>
        <taxon>Glomerellales</taxon>
        <taxon>Glomerellaceae</taxon>
        <taxon>Colletotrichum</taxon>
        <taxon>Colletotrichum acutatum species complex</taxon>
    </lineage>
</organism>
<sequence>MQGQRRGNDQSSVSTPARRHLEVPRPSLPTHEGCINVLPEGGQLRSRGCDI</sequence>
<dbReference type="RefSeq" id="XP_060450321.1">
    <property type="nucleotide sequence ID" value="XM_060589449.1"/>
</dbReference>
<dbReference type="Proteomes" id="UP001243989">
    <property type="component" value="Unassembled WGS sequence"/>
</dbReference>
<dbReference type="GeneID" id="85474311"/>
<evidence type="ECO:0000313" key="3">
    <source>
        <dbReference type="Proteomes" id="UP001243989"/>
    </source>
</evidence>
<dbReference type="AlphaFoldDB" id="A0AAJ0A3D3"/>
<feature type="compositionally biased region" description="Polar residues" evidence="1">
    <location>
        <begin position="1"/>
        <end position="15"/>
    </location>
</feature>